<dbReference type="AlphaFoldDB" id="A0A2H3KRK3"/>
<accession>A0A2H3KRK3</accession>
<dbReference type="SUPFAM" id="SSF51735">
    <property type="entry name" value="NAD(P)-binding Rossmann-fold domains"/>
    <property type="match status" value="1"/>
</dbReference>
<dbReference type="Proteomes" id="UP000220922">
    <property type="component" value="Unassembled WGS sequence"/>
</dbReference>
<keyword evidence="2" id="KW-0560">Oxidoreductase</keyword>
<proteinExistence type="inferred from homology"/>
<dbReference type="InterPro" id="IPR002347">
    <property type="entry name" value="SDR_fam"/>
</dbReference>
<protein>
    <submittedName>
        <fullName evidence="4">Short-chain dehydrogenase</fullName>
    </submittedName>
</protein>
<evidence type="ECO:0000256" key="1">
    <source>
        <dbReference type="ARBA" id="ARBA00006484"/>
    </source>
</evidence>
<gene>
    <name evidence="4" type="ORF">A9Q02_17480</name>
</gene>
<dbReference type="GO" id="GO:0016616">
    <property type="term" value="F:oxidoreductase activity, acting on the CH-OH group of donors, NAD or NADP as acceptor"/>
    <property type="evidence" value="ECO:0007669"/>
    <property type="project" value="TreeGrafter"/>
</dbReference>
<reference evidence="4 5" key="1">
    <citation type="submission" date="2016-05" db="EMBL/GenBank/DDBJ databases">
        <authorList>
            <person name="Lavstsen T."/>
            <person name="Jespersen J.S."/>
        </authorList>
    </citation>
    <scope>NUCLEOTIDE SEQUENCE [LARGE SCALE GENOMIC DNA]</scope>
    <source>
        <strain evidence="4 5">B7-9</strain>
    </source>
</reference>
<keyword evidence="5" id="KW-1185">Reference proteome</keyword>
<evidence type="ECO:0000313" key="4">
    <source>
        <dbReference type="EMBL" id="PDV97838.1"/>
    </source>
</evidence>
<organism evidence="4 5">
    <name type="scientific">Candidatus Chloroploca asiatica</name>
    <dbReference type="NCBI Taxonomy" id="1506545"/>
    <lineage>
        <taxon>Bacteria</taxon>
        <taxon>Bacillati</taxon>
        <taxon>Chloroflexota</taxon>
        <taxon>Chloroflexia</taxon>
        <taxon>Chloroflexales</taxon>
        <taxon>Chloroflexineae</taxon>
        <taxon>Oscillochloridaceae</taxon>
        <taxon>Candidatus Chloroploca</taxon>
    </lineage>
</organism>
<dbReference type="Pfam" id="PF00106">
    <property type="entry name" value="adh_short"/>
    <property type="match status" value="1"/>
</dbReference>
<sequence>MQLAQQIALVTGGGRGLGRSMALALAHEGAMVVVAARTADEITETVWLIEEQGGKGFALPVDVRDSAQVSGLVAQVYEQLGPIKILINSAGVGLRAPITETSEAQWDLVVDTLLKGTFLVASAVLPQMIASGGGNIINLGAPLERIVTPGFAAYYAAKCGVDGLTRIMAKDLRRHGVNVNTLHPGGFVDTQMVRSTVPEVRTGLLSPDEIGRVAVALASLPPRSQTGQTVDAHTWQTEKDEN</sequence>
<dbReference type="EMBL" id="LYXE01000122">
    <property type="protein sequence ID" value="PDV97838.1"/>
    <property type="molecule type" value="Genomic_DNA"/>
</dbReference>
<dbReference type="PANTHER" id="PTHR42760:SF40">
    <property type="entry name" value="3-OXOACYL-[ACYL-CARRIER-PROTEIN] REDUCTASE, CHLOROPLASTIC"/>
    <property type="match status" value="1"/>
</dbReference>
<dbReference type="CDD" id="cd05233">
    <property type="entry name" value="SDR_c"/>
    <property type="match status" value="1"/>
</dbReference>
<dbReference type="PRINTS" id="PR00081">
    <property type="entry name" value="GDHRDH"/>
</dbReference>
<comment type="caution">
    <text evidence="4">The sequence shown here is derived from an EMBL/GenBank/DDBJ whole genome shotgun (WGS) entry which is preliminary data.</text>
</comment>
<dbReference type="GO" id="GO:0030497">
    <property type="term" value="P:fatty acid elongation"/>
    <property type="evidence" value="ECO:0007669"/>
    <property type="project" value="TreeGrafter"/>
</dbReference>
<dbReference type="OrthoDB" id="9803333at2"/>
<dbReference type="PANTHER" id="PTHR42760">
    <property type="entry name" value="SHORT-CHAIN DEHYDROGENASES/REDUCTASES FAMILY MEMBER"/>
    <property type="match status" value="1"/>
</dbReference>
<dbReference type="Gene3D" id="3.40.50.720">
    <property type="entry name" value="NAD(P)-binding Rossmann-like Domain"/>
    <property type="match status" value="1"/>
</dbReference>
<comment type="similarity">
    <text evidence="1 3">Belongs to the short-chain dehydrogenases/reductases (SDR) family.</text>
</comment>
<dbReference type="InterPro" id="IPR036291">
    <property type="entry name" value="NAD(P)-bd_dom_sf"/>
</dbReference>
<dbReference type="RefSeq" id="WP_097654106.1">
    <property type="nucleotide sequence ID" value="NZ_LYXE01000122.1"/>
</dbReference>
<evidence type="ECO:0000256" key="2">
    <source>
        <dbReference type="ARBA" id="ARBA00023002"/>
    </source>
</evidence>
<evidence type="ECO:0000313" key="5">
    <source>
        <dbReference type="Proteomes" id="UP000220922"/>
    </source>
</evidence>
<dbReference type="FunFam" id="3.40.50.720:FF:000084">
    <property type="entry name" value="Short-chain dehydrogenase reductase"/>
    <property type="match status" value="1"/>
</dbReference>
<name>A0A2H3KRK3_9CHLR</name>
<evidence type="ECO:0000256" key="3">
    <source>
        <dbReference type="RuleBase" id="RU000363"/>
    </source>
</evidence>
<dbReference type="PRINTS" id="PR00080">
    <property type="entry name" value="SDRFAMILY"/>
</dbReference>